<dbReference type="PANTHER" id="PTHR10218">
    <property type="entry name" value="GTP-BINDING PROTEIN ALPHA SUBUNIT"/>
    <property type="match status" value="1"/>
</dbReference>
<dbReference type="AlphaFoldDB" id="A0AB34GT02"/>
<dbReference type="GO" id="GO:0046872">
    <property type="term" value="F:metal ion binding"/>
    <property type="evidence" value="ECO:0007669"/>
    <property type="project" value="UniProtKB-KW"/>
</dbReference>
<dbReference type="GO" id="GO:0003924">
    <property type="term" value="F:GTPase activity"/>
    <property type="evidence" value="ECO:0007669"/>
    <property type="project" value="InterPro"/>
</dbReference>
<gene>
    <name evidence="6" type="ORF">J1605_010256</name>
</gene>
<protein>
    <recommendedName>
        <fullName evidence="8">Guanine nucleotide-binding protein G(Q) subunit alpha</fullName>
    </recommendedName>
</protein>
<dbReference type="PANTHER" id="PTHR10218:SF213">
    <property type="entry name" value="GUANINE NUCLEOTIDE-BINDING PROTEIN SUBUNIT ALPHA-14"/>
    <property type="match status" value="1"/>
</dbReference>
<keyword evidence="2 5" id="KW-0460">Magnesium</keyword>
<keyword evidence="7" id="KW-1185">Reference proteome</keyword>
<evidence type="ECO:0000256" key="4">
    <source>
        <dbReference type="PIRSR" id="PIRSR601019-1"/>
    </source>
</evidence>
<evidence type="ECO:0000313" key="7">
    <source>
        <dbReference type="Proteomes" id="UP001159641"/>
    </source>
</evidence>
<dbReference type="Proteomes" id="UP001159641">
    <property type="component" value="Unassembled WGS sequence"/>
</dbReference>
<dbReference type="GO" id="GO:0005525">
    <property type="term" value="F:GTP binding"/>
    <property type="evidence" value="ECO:0007669"/>
    <property type="project" value="UniProtKB-KW"/>
</dbReference>
<feature type="binding site" evidence="5">
    <location>
        <position position="19"/>
    </location>
    <ligand>
        <name>Mg(2+)</name>
        <dbReference type="ChEBI" id="CHEBI:18420"/>
    </ligand>
</feature>
<dbReference type="GO" id="GO:0007188">
    <property type="term" value="P:adenylate cyclase-modulating G protein-coupled receptor signaling pathway"/>
    <property type="evidence" value="ECO:0007669"/>
    <property type="project" value="TreeGrafter"/>
</dbReference>
<dbReference type="GO" id="GO:0060158">
    <property type="term" value="P:phospholipase C-activating dopamine receptor signaling pathway"/>
    <property type="evidence" value="ECO:0007669"/>
    <property type="project" value="TreeGrafter"/>
</dbReference>
<keyword evidence="1 4" id="KW-0547">Nucleotide-binding</keyword>
<evidence type="ECO:0000256" key="5">
    <source>
        <dbReference type="PIRSR" id="PIRSR601019-2"/>
    </source>
</evidence>
<dbReference type="InterPro" id="IPR011025">
    <property type="entry name" value="GproteinA_insert"/>
</dbReference>
<reference evidence="6 7" key="1">
    <citation type="submission" date="2022-11" db="EMBL/GenBank/DDBJ databases">
        <title>Whole genome sequence of Eschrichtius robustus ER-17-0199.</title>
        <authorList>
            <person name="Bruniche-Olsen A."/>
            <person name="Black A.N."/>
            <person name="Fields C.J."/>
            <person name="Walden K."/>
            <person name="Dewoody J.A."/>
        </authorList>
    </citation>
    <scope>NUCLEOTIDE SEQUENCE [LARGE SCALE GENOMIC DNA]</scope>
    <source>
        <strain evidence="6">ER-17-0199</strain>
        <tissue evidence="6">Blubber</tissue>
    </source>
</reference>
<feature type="binding site" evidence="4">
    <location>
        <begin position="15"/>
        <end position="20"/>
    </location>
    <ligand>
        <name>GTP</name>
        <dbReference type="ChEBI" id="CHEBI:37565"/>
    </ligand>
</feature>
<dbReference type="Pfam" id="PF00503">
    <property type="entry name" value="G-alpha"/>
    <property type="match status" value="1"/>
</dbReference>
<dbReference type="SUPFAM" id="SSF47895">
    <property type="entry name" value="Transducin (alpha subunit), insertion domain"/>
    <property type="match status" value="1"/>
</dbReference>
<dbReference type="GO" id="GO:0005834">
    <property type="term" value="C:heterotrimeric G-protein complex"/>
    <property type="evidence" value="ECO:0007669"/>
    <property type="project" value="TreeGrafter"/>
</dbReference>
<proteinExistence type="predicted"/>
<comment type="caution">
    <text evidence="6">The sequence shown here is derived from an EMBL/GenBank/DDBJ whole genome shotgun (WGS) entry which is preliminary data.</text>
</comment>
<evidence type="ECO:0000256" key="1">
    <source>
        <dbReference type="ARBA" id="ARBA00022741"/>
    </source>
</evidence>
<dbReference type="GO" id="GO:0001664">
    <property type="term" value="F:G protein-coupled receptor binding"/>
    <property type="evidence" value="ECO:0007669"/>
    <property type="project" value="TreeGrafter"/>
</dbReference>
<dbReference type="EMBL" id="JAIQCJ010002113">
    <property type="protein sequence ID" value="KAJ8782277.1"/>
    <property type="molecule type" value="Genomic_DNA"/>
</dbReference>
<sequence length="107" mass="12302">MSGSSSLGPKQRTGESGKSTFIKQMRIIHGSGYSDEDRKGFTKLVYQNIFTAMQAMIRAMDTLRIQYVCEQNKRPEEALELRFWGRDTPEECDEFRNSAAVLFLQKL</sequence>
<organism evidence="6 7">
    <name type="scientific">Eschrichtius robustus</name>
    <name type="common">California gray whale</name>
    <name type="synonym">Eschrichtius gibbosus</name>
    <dbReference type="NCBI Taxonomy" id="9764"/>
    <lineage>
        <taxon>Eukaryota</taxon>
        <taxon>Metazoa</taxon>
        <taxon>Chordata</taxon>
        <taxon>Craniata</taxon>
        <taxon>Vertebrata</taxon>
        <taxon>Euteleostomi</taxon>
        <taxon>Mammalia</taxon>
        <taxon>Eutheria</taxon>
        <taxon>Laurasiatheria</taxon>
        <taxon>Artiodactyla</taxon>
        <taxon>Whippomorpha</taxon>
        <taxon>Cetacea</taxon>
        <taxon>Mysticeti</taxon>
        <taxon>Eschrichtiidae</taxon>
        <taxon>Eschrichtius</taxon>
    </lineage>
</organism>
<evidence type="ECO:0000313" key="6">
    <source>
        <dbReference type="EMBL" id="KAJ8782277.1"/>
    </source>
</evidence>
<name>A0AB34GT02_ESCRO</name>
<dbReference type="Gene3D" id="1.10.400.10">
    <property type="entry name" value="GI Alpha 1, domain 2-like"/>
    <property type="match status" value="1"/>
</dbReference>
<dbReference type="GO" id="GO:0031683">
    <property type="term" value="F:G-protein beta/gamma-subunit complex binding"/>
    <property type="evidence" value="ECO:0007669"/>
    <property type="project" value="InterPro"/>
</dbReference>
<accession>A0AB34GT02</accession>
<evidence type="ECO:0000256" key="3">
    <source>
        <dbReference type="ARBA" id="ARBA00023134"/>
    </source>
</evidence>
<evidence type="ECO:0008006" key="8">
    <source>
        <dbReference type="Google" id="ProtNLM"/>
    </source>
</evidence>
<dbReference type="PROSITE" id="PS51882">
    <property type="entry name" value="G_ALPHA"/>
    <property type="match status" value="1"/>
</dbReference>
<evidence type="ECO:0000256" key="2">
    <source>
        <dbReference type="ARBA" id="ARBA00022842"/>
    </source>
</evidence>
<dbReference type="GO" id="GO:0005737">
    <property type="term" value="C:cytoplasm"/>
    <property type="evidence" value="ECO:0007669"/>
    <property type="project" value="TreeGrafter"/>
</dbReference>
<dbReference type="InterPro" id="IPR001019">
    <property type="entry name" value="Gprotein_alpha_su"/>
</dbReference>
<keyword evidence="5" id="KW-0479">Metal-binding</keyword>
<keyword evidence="3 4" id="KW-0342">GTP-binding</keyword>